<sequence>MIAALLEATEITHWRGRTVHFTTCVCAARSVMRLSLWAAVRLGEALHNAAPFGLNSARQLGDLASAPGLSRLIKYGGEISTLDQPIWSGCGRTATASSETGEQLQLMVDNEGAAAGAGKASWPGDGDRSSEPGDAELHALHEAAGQVFTATGRAAGALRSWLADDGARASQQCIDDANSAYDDEVAVVRRRVARSTTKGMHRITAAVSELAPDDFGTRWVTSGPLPDVTDPLAAARYVRLGTLDVPDIDMSAEIPLIVPLLDEGNVVLRSGQDVPPLKGVIHNIVVRALAGTGPGQLMLRVFDPCLRGYLAPFMPLREVSDELFASSGALPENLEELLDQLVDDVRRVGDLGRGQASSLGALRRATGQPLESYQLVTLLDFPQGVSERSARTLVSLLRSGPAHGISFVIHHNSSSKNAVMLGEVLDQLDRYAQTVTVNWGAGTVKWSGAPHAMARLEVPTGQQLQSTISVIATRARSATAPRISFAEIQSTEQLWTEKSADGITAAVGRVGHDVVSLTLGDDREQRHNVLVTGAVGQGKSNFLKVFIHSLAVRYGPDELELCLLDFKDGVTFYPLAPSDTSPDWLPHVRLIGLESDRDYGIAVLEYLFAEFDRRARVIKPHGDQIATYRRQVPDAKMPRIVAVIDEFQVLFEEDDPLTDRAVQLLERLARRGRAYGIHLVLASQTISGITALMAKEGGIYSQFPIRVALKNSSSESQAVLDTKNTEAARLRFRGEAVVNLDFGQIEGNRRAVIAVAEDDDLTALRMQCWNQRPAGAAPPSVFLGSSTATLVGAIPQLRELRASTRATTATKTGLLGMPIAITDSPIGVPLPATPGRHLAVVGAGHRAQPLGIGHRTEPNLAIGALQAAAISLAIQHPTGDASFTVLSYLTDSESADSGMPLLLDLLHHFSCQARLLQHQDATAELPRIAQDSAHSTGSAHYVVAFALDRAGALNQPDESFNQPVEDLQAILRDGPAHGTHILGWWSSIGMFKAHLGYDPTTAMDSILALRAEQRDITDLMGHTVTWSPRDNRGLLFDRTQLPAPVTLIPLMPLNRDIYNALTETDWDQ</sequence>
<proteinExistence type="predicted"/>
<dbReference type="InterPro" id="IPR050206">
    <property type="entry name" value="FtsK/SpoIIIE/SftA"/>
</dbReference>
<reference evidence="5 6" key="1">
    <citation type="submission" date="2017-07" db="EMBL/GenBank/DDBJ databases">
        <title>Amycolatopsis alba DSM 44262 Genome sequencing and assembly.</title>
        <authorList>
            <person name="Kaur N."/>
            <person name="Mayilraj S."/>
        </authorList>
    </citation>
    <scope>NUCLEOTIDE SEQUENCE [LARGE SCALE GENOMIC DNA]</scope>
    <source>
        <strain evidence="5 6">DSM 44262</strain>
    </source>
</reference>
<dbReference type="InterPro" id="IPR002543">
    <property type="entry name" value="FtsK_dom"/>
</dbReference>
<dbReference type="SUPFAM" id="SSF52540">
    <property type="entry name" value="P-loop containing nucleoside triphosphate hydrolases"/>
    <property type="match status" value="1"/>
</dbReference>
<name>A0A229RND9_AMYAL</name>
<dbReference type="PROSITE" id="PS50901">
    <property type="entry name" value="FTSK"/>
    <property type="match status" value="1"/>
</dbReference>
<dbReference type="PANTHER" id="PTHR22683">
    <property type="entry name" value="SPORULATION PROTEIN RELATED"/>
    <property type="match status" value="1"/>
</dbReference>
<accession>A0A229RND9</accession>
<dbReference type="CDD" id="cd01127">
    <property type="entry name" value="TrwB_TraG_TraD_VirD4"/>
    <property type="match status" value="1"/>
</dbReference>
<dbReference type="Proteomes" id="UP000215563">
    <property type="component" value="Unassembled WGS sequence"/>
</dbReference>
<dbReference type="AlphaFoldDB" id="A0A229RND9"/>
<organism evidence="5 6">
    <name type="scientific">Amycolatopsis alba DSM 44262</name>
    <dbReference type="NCBI Taxonomy" id="1125972"/>
    <lineage>
        <taxon>Bacteria</taxon>
        <taxon>Bacillati</taxon>
        <taxon>Actinomycetota</taxon>
        <taxon>Actinomycetes</taxon>
        <taxon>Pseudonocardiales</taxon>
        <taxon>Pseudonocardiaceae</taxon>
        <taxon>Amycolatopsis</taxon>
    </lineage>
</organism>
<evidence type="ECO:0000313" key="6">
    <source>
        <dbReference type="Proteomes" id="UP000215563"/>
    </source>
</evidence>
<evidence type="ECO:0000259" key="4">
    <source>
        <dbReference type="PROSITE" id="PS50901"/>
    </source>
</evidence>
<feature type="domain" description="FtsK" evidence="4">
    <location>
        <begin position="512"/>
        <end position="718"/>
    </location>
</feature>
<dbReference type="InterPro" id="IPR027417">
    <property type="entry name" value="P-loop_NTPase"/>
</dbReference>
<dbReference type="Pfam" id="PF01580">
    <property type="entry name" value="FtsK_SpoIIIE"/>
    <property type="match status" value="1"/>
</dbReference>
<evidence type="ECO:0000313" key="5">
    <source>
        <dbReference type="EMBL" id="OXM47971.1"/>
    </source>
</evidence>
<feature type="binding site" evidence="3">
    <location>
        <begin position="533"/>
        <end position="540"/>
    </location>
    <ligand>
        <name>ATP</name>
        <dbReference type="ChEBI" id="CHEBI:30616"/>
    </ligand>
</feature>
<keyword evidence="2 3" id="KW-0067">ATP-binding</keyword>
<dbReference type="OrthoDB" id="9807790at2"/>
<dbReference type="EMBL" id="NMQU01000068">
    <property type="protein sequence ID" value="OXM47971.1"/>
    <property type="molecule type" value="Genomic_DNA"/>
</dbReference>
<dbReference type="GO" id="GO:0005524">
    <property type="term" value="F:ATP binding"/>
    <property type="evidence" value="ECO:0007669"/>
    <property type="project" value="UniProtKB-UniRule"/>
</dbReference>
<keyword evidence="6" id="KW-1185">Reference proteome</keyword>
<evidence type="ECO:0000256" key="3">
    <source>
        <dbReference type="PROSITE-ProRule" id="PRU00289"/>
    </source>
</evidence>
<evidence type="ECO:0000256" key="2">
    <source>
        <dbReference type="ARBA" id="ARBA00022840"/>
    </source>
</evidence>
<dbReference type="GO" id="GO:0003677">
    <property type="term" value="F:DNA binding"/>
    <property type="evidence" value="ECO:0007669"/>
    <property type="project" value="InterPro"/>
</dbReference>
<gene>
    <name evidence="5" type="ORF">CFP75_23000</name>
</gene>
<protein>
    <recommendedName>
        <fullName evidence="4">FtsK domain-containing protein</fullName>
    </recommendedName>
</protein>
<comment type="caution">
    <text evidence="5">The sequence shown here is derived from an EMBL/GenBank/DDBJ whole genome shotgun (WGS) entry which is preliminary data.</text>
</comment>
<evidence type="ECO:0000256" key="1">
    <source>
        <dbReference type="ARBA" id="ARBA00022741"/>
    </source>
</evidence>
<keyword evidence="1 3" id="KW-0547">Nucleotide-binding</keyword>
<dbReference type="PANTHER" id="PTHR22683:SF41">
    <property type="entry name" value="DNA TRANSLOCASE FTSK"/>
    <property type="match status" value="1"/>
</dbReference>
<dbReference type="Gene3D" id="3.40.50.300">
    <property type="entry name" value="P-loop containing nucleotide triphosphate hydrolases"/>
    <property type="match status" value="2"/>
</dbReference>